<proteinExistence type="predicted"/>
<comment type="caution">
    <text evidence="8">The sequence shown here is derived from an EMBL/GenBank/DDBJ whole genome shotgun (WGS) entry which is preliminary data.</text>
</comment>
<feature type="transmembrane region" description="Helical" evidence="7">
    <location>
        <begin position="106"/>
        <end position="124"/>
    </location>
</feature>
<keyword evidence="5 7" id="KW-1133">Transmembrane helix</keyword>
<comment type="subcellular location">
    <subcellularLocation>
        <location evidence="1">Cell membrane</location>
        <topology evidence="1">Multi-pass membrane protein</topology>
    </subcellularLocation>
</comment>
<protein>
    <submittedName>
        <fullName evidence="8">Energy-coupling factor ABC transporter permease</fullName>
    </submittedName>
</protein>
<keyword evidence="6 7" id="KW-0472">Membrane</keyword>
<keyword evidence="3" id="KW-1003">Cell membrane</keyword>
<evidence type="ECO:0000256" key="7">
    <source>
        <dbReference type="SAM" id="Phobius"/>
    </source>
</evidence>
<gene>
    <name evidence="8" type="ORF">WG929_19220</name>
</gene>
<keyword evidence="9" id="KW-1185">Reference proteome</keyword>
<reference evidence="8 9" key="1">
    <citation type="submission" date="2024-03" db="EMBL/GenBank/DDBJ databases">
        <title>High-quality draft genome sequence of Oceanobacter sp. wDCs-4.</title>
        <authorList>
            <person name="Dong C."/>
        </authorList>
    </citation>
    <scope>NUCLEOTIDE SEQUENCE [LARGE SCALE GENOMIC DNA]</scope>
    <source>
        <strain evidence="9">wDCs-4</strain>
    </source>
</reference>
<keyword evidence="4 7" id="KW-0812">Transmembrane</keyword>
<evidence type="ECO:0000256" key="5">
    <source>
        <dbReference type="ARBA" id="ARBA00022989"/>
    </source>
</evidence>
<dbReference type="EMBL" id="JBBKTX010000033">
    <property type="protein sequence ID" value="MFK4754542.1"/>
    <property type="molecule type" value="Genomic_DNA"/>
</dbReference>
<dbReference type="RefSeq" id="WP_416207387.1">
    <property type="nucleotide sequence ID" value="NZ_JBBKTX010000033.1"/>
</dbReference>
<name>A0ABW8NNH6_9GAMM</name>
<evidence type="ECO:0000313" key="9">
    <source>
        <dbReference type="Proteomes" id="UP001620597"/>
    </source>
</evidence>
<sequence>MSPMLPGWLLGLMSLASLALLGWSIYSYRWSALIEHRPAQHLFFGSVLVMILFWQAQAGIVPGLGFHILALTSVTLMMGWRLALVATAMMQLVLALLGQFEWSALGYHYLVQNAAPIGFTYGFYSLVYRRLPHNPFIYILVAGFLNAGATHAFLDVLQSSVYALSDTYTTDRIWHDYLRYLPLMMFPEGVVNGMFIAGMVAFHTEWLSTFNEESYFK</sequence>
<dbReference type="InterPro" id="IPR002751">
    <property type="entry name" value="CbiM/NikMN"/>
</dbReference>
<feature type="transmembrane region" description="Helical" evidence="7">
    <location>
        <begin position="177"/>
        <end position="202"/>
    </location>
</feature>
<evidence type="ECO:0000256" key="6">
    <source>
        <dbReference type="ARBA" id="ARBA00023136"/>
    </source>
</evidence>
<dbReference type="Pfam" id="PF01891">
    <property type="entry name" value="CbiM"/>
    <property type="match status" value="1"/>
</dbReference>
<evidence type="ECO:0000256" key="2">
    <source>
        <dbReference type="ARBA" id="ARBA00022448"/>
    </source>
</evidence>
<feature type="transmembrane region" description="Helical" evidence="7">
    <location>
        <begin position="136"/>
        <end position="157"/>
    </location>
</feature>
<keyword evidence="2" id="KW-0813">Transport</keyword>
<evidence type="ECO:0000256" key="4">
    <source>
        <dbReference type="ARBA" id="ARBA00022692"/>
    </source>
</evidence>
<evidence type="ECO:0000256" key="1">
    <source>
        <dbReference type="ARBA" id="ARBA00004651"/>
    </source>
</evidence>
<accession>A0ABW8NNH6</accession>
<dbReference type="Gene3D" id="1.10.1760.20">
    <property type="match status" value="1"/>
</dbReference>
<feature type="transmembrane region" description="Helical" evidence="7">
    <location>
        <begin position="43"/>
        <end position="70"/>
    </location>
</feature>
<evidence type="ECO:0000256" key="3">
    <source>
        <dbReference type="ARBA" id="ARBA00022475"/>
    </source>
</evidence>
<feature type="transmembrane region" description="Helical" evidence="7">
    <location>
        <begin position="82"/>
        <end position="100"/>
    </location>
</feature>
<dbReference type="Proteomes" id="UP001620597">
    <property type="component" value="Unassembled WGS sequence"/>
</dbReference>
<organism evidence="8 9">
    <name type="scientific">Oceanobacter antarcticus</name>
    <dbReference type="NCBI Taxonomy" id="3133425"/>
    <lineage>
        <taxon>Bacteria</taxon>
        <taxon>Pseudomonadati</taxon>
        <taxon>Pseudomonadota</taxon>
        <taxon>Gammaproteobacteria</taxon>
        <taxon>Oceanospirillales</taxon>
        <taxon>Oceanospirillaceae</taxon>
        <taxon>Oceanobacter</taxon>
    </lineage>
</organism>
<evidence type="ECO:0000313" key="8">
    <source>
        <dbReference type="EMBL" id="MFK4754542.1"/>
    </source>
</evidence>